<dbReference type="AlphaFoldDB" id="A0A7H9CFY0"/>
<proteinExistence type="predicted"/>
<dbReference type="Proteomes" id="UP000509414">
    <property type="component" value="Chromosome"/>
</dbReference>
<sequence length="375" mass="41618">MLIGFLSHSDMSIFHFRLPIMRALKKRGHKVYAIAPNGSYTKRIIKEFECVHYDINRASTNPLRVGRDGLNLAKVLAPLHLDVLQCSAHKSNIFGLNAAKMLGIKHAFALVEGLGSAYTSTSLGAKILRFGIETLYKNTLKNASACIFVNDADAKYFATKNLIQTEKIRKIKSVGVDASFFDPKISKPSKLLAKFSGKKIVLMMARALKDKGVREFYEAANLLKARDDVQFVFVGSEDKGNKNSLNNAFLDTNENVEHIAWSDEVAGLLRACYIYVLPSYREGFARTILEAMSMGLACISTDAPGCNESVIDAHTGLLCALKDSADLARKIEILLDDEQKTAIFGANARKLVLQNYDQPIITQKYLQVYGEFFDV</sequence>
<dbReference type="GO" id="GO:0102335">
    <property type="term" value="F:N,N'-diacetylbacillosaminyl-diphospho-undecaprenol alpha-1,3-N-acetylgalactosaminyltransferase activity"/>
    <property type="evidence" value="ECO:0007669"/>
    <property type="project" value="UniProtKB-EC"/>
</dbReference>
<reference evidence="2 3" key="1">
    <citation type="submission" date="2020-02" db="EMBL/GenBank/DDBJ databases">
        <title>Complete genome sequence of the novel Campylobacter species Candidatus Campylobacter infans.</title>
        <authorList>
            <person name="Duim B."/>
            <person name="Zomer A."/>
            <person name="van der Graaf L."/>
            <person name="Wagenaar J."/>
        </authorList>
    </citation>
    <scope>NUCLEOTIDE SEQUENCE [LARGE SCALE GENOMIC DNA]</scope>
    <source>
        <strain evidence="2 3">19S00001</strain>
    </source>
</reference>
<protein>
    <submittedName>
        <fullName evidence="2">N, N'-diacetylbacillosaminyl-diphospho-undecaprenol alpha-1,3-N-acetylgalactosaminyltransferase</fullName>
        <ecNumber evidence="2">2.4.1.290</ecNumber>
    </submittedName>
</protein>
<dbReference type="PANTHER" id="PTHR12526">
    <property type="entry name" value="GLYCOSYLTRANSFERASE"/>
    <property type="match status" value="1"/>
</dbReference>
<dbReference type="InterPro" id="IPR001296">
    <property type="entry name" value="Glyco_trans_1"/>
</dbReference>
<feature type="domain" description="Glycosyl transferase family 1" evidence="1">
    <location>
        <begin position="193"/>
        <end position="350"/>
    </location>
</feature>
<dbReference type="KEGG" id="cinf:CINF_0564"/>
<dbReference type="Pfam" id="PF00534">
    <property type="entry name" value="Glycos_transf_1"/>
    <property type="match status" value="1"/>
</dbReference>
<organism evidence="2 3">
    <name type="scientific">Candidatus Campylobacter infans</name>
    <dbReference type="NCBI Taxonomy" id="2561898"/>
    <lineage>
        <taxon>Bacteria</taxon>
        <taxon>Pseudomonadati</taxon>
        <taxon>Campylobacterota</taxon>
        <taxon>Epsilonproteobacteria</taxon>
        <taxon>Campylobacterales</taxon>
        <taxon>Campylobacteraceae</taxon>
        <taxon>Campylobacter</taxon>
    </lineage>
</organism>
<dbReference type="EC" id="2.4.1.290" evidence="2"/>
<evidence type="ECO:0000313" key="3">
    <source>
        <dbReference type="Proteomes" id="UP000509414"/>
    </source>
</evidence>
<keyword evidence="2" id="KW-0808">Transferase</keyword>
<evidence type="ECO:0000313" key="2">
    <source>
        <dbReference type="EMBL" id="QLI05087.1"/>
    </source>
</evidence>
<keyword evidence="3" id="KW-1185">Reference proteome</keyword>
<gene>
    <name evidence="2" type="primary">pglA</name>
    <name evidence="2" type="ORF">CINF_0564</name>
</gene>
<dbReference type="CDD" id="cd03808">
    <property type="entry name" value="GT4_CapM-like"/>
    <property type="match status" value="1"/>
</dbReference>
<dbReference type="EMBL" id="CP049075">
    <property type="protein sequence ID" value="QLI05087.1"/>
    <property type="molecule type" value="Genomic_DNA"/>
</dbReference>
<name>A0A7H9CFY0_9BACT</name>
<evidence type="ECO:0000259" key="1">
    <source>
        <dbReference type="Pfam" id="PF00534"/>
    </source>
</evidence>
<dbReference type="Gene3D" id="3.40.50.2000">
    <property type="entry name" value="Glycogen Phosphorylase B"/>
    <property type="match status" value="2"/>
</dbReference>
<dbReference type="SUPFAM" id="SSF53756">
    <property type="entry name" value="UDP-Glycosyltransferase/glycogen phosphorylase"/>
    <property type="match status" value="1"/>
</dbReference>
<accession>A0A7H9CFY0</accession>
<dbReference type="PANTHER" id="PTHR12526:SF638">
    <property type="entry name" value="SPORE COAT PROTEIN SA"/>
    <property type="match status" value="1"/>
</dbReference>
<dbReference type="RefSeq" id="WP_179975666.1">
    <property type="nucleotide sequence ID" value="NZ_CP049075.1"/>
</dbReference>
<keyword evidence="2" id="KW-0328">Glycosyltransferase</keyword>